<reference evidence="2" key="1">
    <citation type="journal article" date="2019" name="Int. J. Syst. Evol. Microbiol.">
        <title>The Global Catalogue of Microorganisms (GCM) 10K type strain sequencing project: providing services to taxonomists for standard genome sequencing and annotation.</title>
        <authorList>
            <consortium name="The Broad Institute Genomics Platform"/>
            <consortium name="The Broad Institute Genome Sequencing Center for Infectious Disease"/>
            <person name="Wu L."/>
            <person name="Ma J."/>
        </authorList>
    </citation>
    <scope>NUCLEOTIDE SEQUENCE [LARGE SCALE GENOMIC DNA]</scope>
    <source>
        <strain evidence="2">JCM 17714</strain>
    </source>
</reference>
<proteinExistence type="predicted"/>
<evidence type="ECO:0000313" key="1">
    <source>
        <dbReference type="EMBL" id="GAA4663913.1"/>
    </source>
</evidence>
<sequence>MLNPESYVKLSILSSNIFIPLRFNFTRERVINSSAFLSCYFYLLSSQMKYRKSVRILCINLDREKTVISQKLE</sequence>
<dbReference type="Proteomes" id="UP001501699">
    <property type="component" value="Unassembled WGS sequence"/>
</dbReference>
<dbReference type="EMBL" id="BAABJA010000006">
    <property type="protein sequence ID" value="GAA4663913.1"/>
    <property type="molecule type" value="Genomic_DNA"/>
</dbReference>
<gene>
    <name evidence="1" type="ORF">GCM10023262_10590</name>
</gene>
<comment type="caution">
    <text evidence="1">The sequence shown here is derived from an EMBL/GenBank/DDBJ whole genome shotgun (WGS) entry which is preliminary data.</text>
</comment>
<evidence type="ECO:0000313" key="2">
    <source>
        <dbReference type="Proteomes" id="UP001501699"/>
    </source>
</evidence>
<accession>A0ABP8VIX1</accession>
<protein>
    <submittedName>
        <fullName evidence="1">Uncharacterized protein</fullName>
    </submittedName>
</protein>
<keyword evidence="2" id="KW-1185">Reference proteome</keyword>
<organism evidence="1 2">
    <name type="scientific">Bartonella pachyuromydis</name>
    <dbReference type="NCBI Taxonomy" id="931097"/>
    <lineage>
        <taxon>Bacteria</taxon>
        <taxon>Pseudomonadati</taxon>
        <taxon>Pseudomonadota</taxon>
        <taxon>Alphaproteobacteria</taxon>
        <taxon>Hyphomicrobiales</taxon>
        <taxon>Bartonellaceae</taxon>
        <taxon>Bartonella</taxon>
    </lineage>
</organism>
<name>A0ABP8VIX1_9HYPH</name>